<feature type="compositionally biased region" description="Low complexity" evidence="1">
    <location>
        <begin position="1344"/>
        <end position="1354"/>
    </location>
</feature>
<dbReference type="PANTHER" id="PTHR33472">
    <property type="entry name" value="OS01G0106600 PROTEIN"/>
    <property type="match status" value="1"/>
</dbReference>
<proteinExistence type="predicted"/>
<feature type="compositionally biased region" description="Polar residues" evidence="1">
    <location>
        <begin position="1551"/>
        <end position="1583"/>
    </location>
</feature>
<keyword evidence="2" id="KW-1185">Reference proteome</keyword>
<feature type="compositionally biased region" description="Polar residues" evidence="1">
    <location>
        <begin position="2376"/>
        <end position="2388"/>
    </location>
</feature>
<feature type="region of interest" description="Disordered" evidence="1">
    <location>
        <begin position="2648"/>
        <end position="2771"/>
    </location>
</feature>
<feature type="compositionally biased region" description="Low complexity" evidence="1">
    <location>
        <begin position="2688"/>
        <end position="2771"/>
    </location>
</feature>
<evidence type="ECO:0000256" key="1">
    <source>
        <dbReference type="SAM" id="MobiDB-lite"/>
    </source>
</evidence>
<feature type="compositionally biased region" description="Low complexity" evidence="1">
    <location>
        <begin position="1120"/>
        <end position="1143"/>
    </location>
</feature>
<feature type="compositionally biased region" description="Polar residues" evidence="1">
    <location>
        <begin position="2407"/>
        <end position="2426"/>
    </location>
</feature>
<dbReference type="Proteomes" id="UP000887575">
    <property type="component" value="Unassembled WGS sequence"/>
</dbReference>
<dbReference type="WBParaSite" id="MBELARI_LOCUS14427">
    <property type="protein sequence ID" value="MBELARI_LOCUS14427"/>
    <property type="gene ID" value="MBELARI_LOCUS14427"/>
</dbReference>
<feature type="compositionally biased region" description="Low complexity" evidence="1">
    <location>
        <begin position="2427"/>
        <end position="2475"/>
    </location>
</feature>
<feature type="compositionally biased region" description="Low complexity" evidence="1">
    <location>
        <begin position="1614"/>
        <end position="1656"/>
    </location>
</feature>
<feature type="compositionally biased region" description="Low complexity" evidence="1">
    <location>
        <begin position="1833"/>
        <end position="1872"/>
    </location>
</feature>
<feature type="compositionally biased region" description="Polar residues" evidence="1">
    <location>
        <begin position="1992"/>
        <end position="2015"/>
    </location>
</feature>
<sequence>MSLFDKTNYVSELVHFVPCEPMRMDGASGLFSATSLEKLVLISSDLNQDQIISNYNLPNDSSYSTLILDKDVPKENISHYLEHNLPPAVTTTLPTGKRNEALKFFWTNSDFATEKIVMQAVASALYTSTDYIFTANAWVYEDLNTDLPLPVSFLDLDQFSLLMAGFNYSGGSDTVVQATNAIDDWDIQSAVVVVFTNSEQSLINQAGSMYGRKDRTVAFTSFTTVDLTPISNYVAELSAKAITNNVLKVCSQLGGISTTIKSTKGPTTPTETETTASTPTPTTTPPPICNALFVMDMSSLVTELGFAAEGYSVMIPAEDLFNTSSGYIFSANVYRYFNNGDPSPPTDFISNYKDFEKTVTNIDYQKGGQSRISDAVNTLNSWTPDDTTAIVLFTNSDQDLIDKAALDYKWTNHTLAVALGSQDMHNLGFETVPNDWDFLSAGLSTVCARLNNIAIPSTTPPTTTAPTTTYKSTPSTPTTTEPPGPPCPVLFVLDGSDLAKTQFDLEKTAVKTAVNYMFVTNDFTLGGNVWQFGKDTKTSTIPNTFLFDQPTFNNLLDSVAVTGGLDGVVEATARLNEWRTELAVIVLMTASLQPSVDAAANNYTQQWRTIAVPIDNTVNVANLGTASSFDAETLFETLLKKCHSMRSWTTAVPTVSIATPSTSVSTATPKTTSSTPHSSTNVPTEGSSVEPSKTTGSASVPTTTKPTTSPTSVPTKPTTSQIKNTGSTTIKIEPSTTTGIPVTEGSSSNPITEPTKPSTSTTGLPTSSSSAPTSTSPPTTTSNMNPICKAIFVLDGSDKADFLDQKISVTRAASQLFGAIDLNFLGAIWEYGDATQDPPLANIQFTSSNNTFEAYLETIQNFVGGKEYVNEAATKLNDLKLGDENVLVFFTNSDQVTIDQTVALYKQKKFTVGVGIDEQDLTGLAAITAEMISKNEISNAIRTLCLKQLTTKSPTTTAPTSTPTTTTTLLQSSTNGQITTVSQTGSTLPFTTSLPITAPTMSTTVPLTAGTSPTIGSTMEPTPQRATSPSTGTSPESVSSTVSGPGSTMSSSKMPTTSNIPTVPNTGSTVTFSTPSTAPTTSGNPKSTASTQQPTSVTTEPVASGSTSAFNPPTTTAFIPTSAVTGPSGSTTTGSTVSVASTTEGPTLSTMSGGSTRPASSTMPTFGTTPTEKPLPTSTVPPVTEPIGGSSTGSPPSGSTTTGSTVSVVSTTEGPTSSSMPGGSTGPASSTATFGTTPTEKPLPTSTVPPVTEPVGGSSTGSPSSTPMASSSQGPSESPITTQRATSITSTMPQSTSGGQTATVTTATTVTSEPVTTHTSGTNPSQSTSYVPPGSSTAANTDFSTSVASSQPAPTSSPTPNLPLCQGLFVIDGSNQVASFTAERTRIRLASVQAYYKLDYLFYGNAWEYGNGPNDAPIPTTFIDSYSTFDDLLSNLDTYNGDENVTGAVEKLNAWTESNAIILLYTGSTQADVDQAAKIYLKMDSTLGISVDGKSDLSNLTAVTAGVTDLPAIVTALNYLCQSKLATVTGPSGSTTIGSSAASTTEGPAPSTMSGGSIGPASSTMPTFVTTATEKPLPTSTVPPVTEPIGGSSTGSPSSTPMAPSSQEPSESPITTQTATSITSTMPQSTSGGQTATAPTATTVTSQPVTTQTSGTNPSQATSYVPPGSSTAANTEPSTSAASSQPASTSFSTNAPSSTPSNVPICYGLFVFDGSNQVAGDEMIPTTFIETYDEIGDLILGLVPYNGNENVTGAVKQLNAWSENEAIIILYSASDQVDIDAAAKNYRKKTSTVGLSWQDKTDLSKLAAITVSPTDFDGIKVALNTLCQAKLSTTTGSTPETTSLGSTSENPATISSAASGSTTGSIPITSSTNLPTIPTEATTVTNTVASSTTNSNSQGSTVSTTIGTASHSPSNRPTTTYFEQPSSQPSSESTLGSSLPTPTSTPSITTTGGSSSAPITGSTTAAGTSPSSNQPTGSMTPTSTPSGSTNSRVTESSTTPGSVTETNAPSSNSPIPTLSSPTSVQTVTSSTVTTSESVTTSEAPTTVTVPTTTATEVETSSSVSLTTSTTTPIPIAKTLLVIDGSSLAGSIVSQRLFLQSLATVAFGRMDMIFSANIWEYGDDSQDEAIPITFIDNPSDVDDAIAFQQSYGGKENIIGATDKLNDWPIFDGVIVLITASPDNLIDMVSYFKRNQTVAISTHDGVDMSAITDYPHTLSSSYADVLDDIRKVALNLPPSPTVPTGSTPTGPTIGSSTMNPSSIQQTSSTSMGPSPTSTISGTITTQSVTVPPTTSGEISSSITATNPNPTSTMNPTSHSETAPQTIGSISTGTPTSPSTGGVTTSVTASNSQGSTPGETATSSFTSTVSSTVEPITDSHASFSGSTVTLQSTSSGSTIASESTTSGSTLTPESTVSGSTAAETSTIAFSSLPTGPPTSSGSTTSGATLGSTGTYSTESVPRTESPSPTNTELTSTTTPIPPPCPVFFYIDGSAAKTVIGQQTDLIRKAAISMYQSHEWRFLSSIGAFGELTIGDPDPGTLYDNFPNFESALDSLDFTLPSGDDVTSAIDSMNDDSHFGNVLTILFVAASQPTIDGANANLYKDFTYGIAMIGNQDLTRLSYDSDDYTTDNGATLQQAINNFCANFPTIAPPETVTTETPSTMQTALNTSPSLGSTGSTQSQPTVSKITDSSSSTQAASSTRSATGSQSFTSSTQSGSSSMSSNPSEPTSSTDSAGSSSFGSTTGKPSSSSSSTAQTDSGSSLSSQASTSSASS</sequence>
<feature type="compositionally biased region" description="Low complexity" evidence="1">
    <location>
        <begin position="2301"/>
        <end position="2345"/>
    </location>
</feature>
<feature type="compositionally biased region" description="Polar residues" evidence="1">
    <location>
        <begin position="685"/>
        <end position="698"/>
    </location>
</feature>
<feature type="compositionally biased region" description="Low complexity" evidence="1">
    <location>
        <begin position="1590"/>
        <end position="1606"/>
    </location>
</feature>
<feature type="compositionally biased region" description="Low complexity" evidence="1">
    <location>
        <begin position="2263"/>
        <end position="2293"/>
    </location>
</feature>
<feature type="region of interest" description="Disordered" evidence="1">
    <location>
        <begin position="660"/>
        <end position="782"/>
    </location>
</feature>
<protein>
    <recommendedName>
        <fullName evidence="4">VWFA domain-containing protein</fullName>
    </recommendedName>
</protein>
<evidence type="ECO:0000313" key="3">
    <source>
        <dbReference type="WBParaSite" id="MBELARI_LOCUS14427"/>
    </source>
</evidence>
<feature type="compositionally biased region" description="Polar residues" evidence="1">
    <location>
        <begin position="1278"/>
        <end position="1293"/>
    </location>
</feature>
<feature type="compositionally biased region" description="Polar residues" evidence="1">
    <location>
        <begin position="1001"/>
        <end position="1026"/>
    </location>
</feature>
<feature type="region of interest" description="Disordered" evidence="1">
    <location>
        <begin position="458"/>
        <end position="485"/>
    </location>
</feature>
<feature type="compositionally biased region" description="Low complexity" evidence="1">
    <location>
        <begin position="266"/>
        <end position="281"/>
    </location>
</feature>
<feature type="compositionally biased region" description="Low complexity" evidence="1">
    <location>
        <begin position="1923"/>
        <end position="1991"/>
    </location>
</feature>
<feature type="compositionally biased region" description="Low complexity" evidence="1">
    <location>
        <begin position="1027"/>
        <end position="1058"/>
    </location>
</feature>
<evidence type="ECO:0000313" key="2">
    <source>
        <dbReference type="Proteomes" id="UP000887575"/>
    </source>
</evidence>
<feature type="compositionally biased region" description="Low complexity" evidence="1">
    <location>
        <begin position="1529"/>
        <end position="1547"/>
    </location>
</feature>
<dbReference type="PANTHER" id="PTHR33472:SF28">
    <property type="entry name" value="BROMO AND FHA DOMAIN-CONTAINING PROTEIN DDB_G0267958"/>
    <property type="match status" value="1"/>
</dbReference>
<feature type="compositionally biased region" description="Low complexity" evidence="1">
    <location>
        <begin position="660"/>
        <end position="684"/>
    </location>
</feature>
<feature type="compositionally biased region" description="Low complexity" evidence="1">
    <location>
        <begin position="1294"/>
        <end position="1320"/>
    </location>
</feature>
<feature type="compositionally biased region" description="Low complexity" evidence="1">
    <location>
        <begin position="754"/>
        <end position="782"/>
    </location>
</feature>
<feature type="region of interest" description="Disordered" evidence="1">
    <location>
        <begin position="953"/>
        <end position="972"/>
    </location>
</feature>
<feature type="region of interest" description="Disordered" evidence="1">
    <location>
        <begin position="261"/>
        <end position="284"/>
    </location>
</feature>
<reference evidence="3" key="1">
    <citation type="submission" date="2024-02" db="UniProtKB">
        <authorList>
            <consortium name="WormBaseParasite"/>
        </authorList>
    </citation>
    <scope>IDENTIFICATION</scope>
</reference>
<feature type="compositionally biased region" description="Low complexity" evidence="1">
    <location>
        <begin position="1068"/>
        <end position="1082"/>
    </location>
</feature>
<feature type="compositionally biased region" description="Polar residues" evidence="1">
    <location>
        <begin position="721"/>
        <end position="752"/>
    </location>
</feature>
<name>A0AAF3EK81_9BILA</name>
<feature type="region of interest" description="Disordered" evidence="1">
    <location>
        <begin position="1001"/>
        <end position="1360"/>
    </location>
</feature>
<feature type="compositionally biased region" description="Polar residues" evidence="1">
    <location>
        <begin position="1657"/>
        <end position="1677"/>
    </location>
</feature>
<feature type="compositionally biased region" description="Polar residues" evidence="1">
    <location>
        <begin position="2663"/>
        <end position="2687"/>
    </location>
</feature>
<feature type="compositionally biased region" description="Low complexity" evidence="1">
    <location>
        <begin position="699"/>
        <end position="720"/>
    </location>
</feature>
<feature type="compositionally biased region" description="Low complexity" evidence="1">
    <location>
        <begin position="1188"/>
        <end position="1276"/>
    </location>
</feature>
<feature type="compositionally biased region" description="Low complexity" evidence="1">
    <location>
        <begin position="2240"/>
        <end position="2255"/>
    </location>
</feature>
<feature type="region of interest" description="Disordered" evidence="1">
    <location>
        <begin position="1529"/>
        <end position="1699"/>
    </location>
</feature>
<accession>A0AAF3EK81</accession>
<feature type="compositionally biased region" description="Low complexity" evidence="1">
    <location>
        <begin position="2357"/>
        <end position="2369"/>
    </location>
</feature>
<feature type="compositionally biased region" description="Polar residues" evidence="1">
    <location>
        <begin position="1906"/>
        <end position="1922"/>
    </location>
</feature>
<feature type="compositionally biased region" description="Low complexity" evidence="1">
    <location>
        <begin position="458"/>
        <end position="479"/>
    </location>
</feature>
<evidence type="ECO:0008006" key="4">
    <source>
        <dbReference type="Google" id="ProtNLM"/>
    </source>
</evidence>
<dbReference type="InterPro" id="IPR036465">
    <property type="entry name" value="vWFA_dom_sf"/>
</dbReference>
<feature type="region of interest" description="Disordered" evidence="1">
    <location>
        <begin position="2235"/>
        <end position="2475"/>
    </location>
</feature>
<dbReference type="SUPFAM" id="SSF53300">
    <property type="entry name" value="vWA-like"/>
    <property type="match status" value="1"/>
</dbReference>
<feature type="compositionally biased region" description="Low complexity" evidence="1">
    <location>
        <begin position="2389"/>
        <end position="2406"/>
    </location>
</feature>
<feature type="compositionally biased region" description="Low complexity" evidence="1">
    <location>
        <begin position="1678"/>
        <end position="1693"/>
    </location>
</feature>
<organism evidence="2 3">
    <name type="scientific">Mesorhabditis belari</name>
    <dbReference type="NCBI Taxonomy" id="2138241"/>
    <lineage>
        <taxon>Eukaryota</taxon>
        <taxon>Metazoa</taxon>
        <taxon>Ecdysozoa</taxon>
        <taxon>Nematoda</taxon>
        <taxon>Chromadorea</taxon>
        <taxon>Rhabditida</taxon>
        <taxon>Rhabditina</taxon>
        <taxon>Rhabditomorpha</taxon>
        <taxon>Rhabditoidea</taxon>
        <taxon>Rhabditidae</taxon>
        <taxon>Mesorhabditinae</taxon>
        <taxon>Mesorhabditis</taxon>
    </lineage>
</organism>
<feature type="compositionally biased region" description="Polar residues" evidence="1">
    <location>
        <begin position="1144"/>
        <end position="1181"/>
    </location>
</feature>
<feature type="compositionally biased region" description="Polar residues" evidence="1">
    <location>
        <begin position="2346"/>
        <end position="2356"/>
    </location>
</feature>
<feature type="compositionally biased region" description="Polar residues" evidence="1">
    <location>
        <begin position="1083"/>
        <end position="1119"/>
    </location>
</feature>
<feature type="compositionally biased region" description="Low complexity" evidence="1">
    <location>
        <begin position="2016"/>
        <end position="2046"/>
    </location>
</feature>
<feature type="region of interest" description="Disordered" evidence="1">
    <location>
        <begin position="1833"/>
        <end position="2046"/>
    </location>
</feature>
<feature type="compositionally biased region" description="Polar residues" evidence="1">
    <location>
        <begin position="1321"/>
        <end position="1343"/>
    </location>
</feature>
<feature type="compositionally biased region" description="Low complexity" evidence="1">
    <location>
        <begin position="1881"/>
        <end position="1905"/>
    </location>
</feature>
<feature type="compositionally biased region" description="Low complexity" evidence="1">
    <location>
        <begin position="2648"/>
        <end position="2662"/>
    </location>
</feature>